<gene>
    <name evidence="7" type="primary">Aste57867_9119</name>
    <name evidence="6" type="ORF">As57867_009083</name>
    <name evidence="7" type="ORF">ASTE57867_9119</name>
</gene>
<dbReference type="CDD" id="cd22271">
    <property type="entry name" value="DPBB_EXP_N-like"/>
    <property type="match status" value="1"/>
</dbReference>
<keyword evidence="3" id="KW-1133">Transmembrane helix</keyword>
<dbReference type="Pfam" id="PF00734">
    <property type="entry name" value="CBM_1"/>
    <property type="match status" value="4"/>
</dbReference>
<feature type="domain" description="Expansin-like EG45" evidence="4">
    <location>
        <begin position="53"/>
        <end position="150"/>
    </location>
</feature>
<keyword evidence="1" id="KW-0732">Signal</keyword>
<feature type="region of interest" description="Disordered" evidence="2">
    <location>
        <begin position="251"/>
        <end position="330"/>
    </location>
</feature>
<evidence type="ECO:0000256" key="3">
    <source>
        <dbReference type="SAM" id="Phobius"/>
    </source>
</evidence>
<dbReference type="InterPro" id="IPR051477">
    <property type="entry name" value="Expansin_CellWall"/>
</dbReference>
<accession>A0A485KME8</accession>
<dbReference type="Gene3D" id="2.60.40.760">
    <property type="entry name" value="Expansin, cellulose-binding-like domain"/>
    <property type="match status" value="1"/>
</dbReference>
<dbReference type="NCBIfam" id="NF041144">
    <property type="entry name" value="expansin_EXLX1"/>
    <property type="match status" value="1"/>
</dbReference>
<feature type="compositionally biased region" description="Pro residues" evidence="2">
    <location>
        <begin position="287"/>
        <end position="303"/>
    </location>
</feature>
<feature type="compositionally biased region" description="Pro residues" evidence="2">
    <location>
        <begin position="313"/>
        <end position="323"/>
    </location>
</feature>
<evidence type="ECO:0000256" key="1">
    <source>
        <dbReference type="ARBA" id="ARBA00022729"/>
    </source>
</evidence>
<evidence type="ECO:0000313" key="6">
    <source>
        <dbReference type="EMBL" id="KAF0700306.1"/>
    </source>
</evidence>
<name>A0A485KME8_9STRA</name>
<dbReference type="GO" id="GO:0005975">
    <property type="term" value="P:carbohydrate metabolic process"/>
    <property type="evidence" value="ECO:0007669"/>
    <property type="project" value="InterPro"/>
</dbReference>
<evidence type="ECO:0000259" key="4">
    <source>
        <dbReference type="PROSITE" id="PS50842"/>
    </source>
</evidence>
<dbReference type="Gene3D" id="2.40.40.10">
    <property type="entry name" value="RlpA-like domain"/>
    <property type="match status" value="1"/>
</dbReference>
<reference evidence="6" key="2">
    <citation type="submission" date="2019-06" db="EMBL/GenBank/DDBJ databases">
        <title>Genomics analysis of Aphanomyces spp. identifies a new class of oomycete effector associated with host adaptation.</title>
        <authorList>
            <person name="Gaulin E."/>
        </authorList>
    </citation>
    <scope>NUCLEOTIDE SEQUENCE</scope>
    <source>
        <strain evidence="6">CBS 578.67</strain>
    </source>
</reference>
<dbReference type="PROSITE" id="PS50842">
    <property type="entry name" value="EXPANSIN_EG45"/>
    <property type="match status" value="1"/>
</dbReference>
<dbReference type="InterPro" id="IPR036749">
    <property type="entry name" value="Expansin_CBD_sf"/>
</dbReference>
<dbReference type="GO" id="GO:0005576">
    <property type="term" value="C:extracellular region"/>
    <property type="evidence" value="ECO:0007669"/>
    <property type="project" value="InterPro"/>
</dbReference>
<dbReference type="SUPFAM" id="SSF57180">
    <property type="entry name" value="Cellulose-binding domain"/>
    <property type="match status" value="4"/>
</dbReference>
<dbReference type="Proteomes" id="UP000332933">
    <property type="component" value="Unassembled WGS sequence"/>
</dbReference>
<evidence type="ECO:0000256" key="2">
    <source>
        <dbReference type="SAM" id="MobiDB-lite"/>
    </source>
</evidence>
<feature type="transmembrane region" description="Helical" evidence="3">
    <location>
        <begin position="644"/>
        <end position="665"/>
    </location>
</feature>
<feature type="domain" description="CBM1" evidence="5">
    <location>
        <begin position="326"/>
        <end position="362"/>
    </location>
</feature>
<feature type="compositionally biased region" description="Low complexity" evidence="2">
    <location>
        <begin position="259"/>
        <end position="281"/>
    </location>
</feature>
<dbReference type="InterPro" id="IPR035971">
    <property type="entry name" value="CBD_sf"/>
</dbReference>
<dbReference type="EMBL" id="VJMH01005128">
    <property type="protein sequence ID" value="KAF0700306.1"/>
    <property type="molecule type" value="Genomic_DNA"/>
</dbReference>
<dbReference type="PROSITE" id="PS51164">
    <property type="entry name" value="CBM1_2"/>
    <property type="match status" value="4"/>
</dbReference>
<dbReference type="InterPro" id="IPR036908">
    <property type="entry name" value="RlpA-like_sf"/>
</dbReference>
<feature type="domain" description="CBM1" evidence="5">
    <location>
        <begin position="373"/>
        <end position="409"/>
    </location>
</feature>
<dbReference type="GO" id="GO:0030248">
    <property type="term" value="F:cellulose binding"/>
    <property type="evidence" value="ECO:0007669"/>
    <property type="project" value="InterPro"/>
</dbReference>
<feature type="domain" description="CBM1" evidence="5">
    <location>
        <begin position="460"/>
        <end position="496"/>
    </location>
</feature>
<feature type="domain" description="CBM1" evidence="5">
    <location>
        <begin position="419"/>
        <end position="455"/>
    </location>
</feature>
<proteinExistence type="predicted"/>
<keyword evidence="3" id="KW-0812">Transmembrane</keyword>
<dbReference type="SUPFAM" id="SSF49590">
    <property type="entry name" value="PHL pollen allergen"/>
    <property type="match status" value="1"/>
</dbReference>
<evidence type="ECO:0000259" key="5">
    <source>
        <dbReference type="PROSITE" id="PS51164"/>
    </source>
</evidence>
<dbReference type="PANTHER" id="PTHR31836:SF21">
    <property type="entry name" value="EXPANSIN-LIKE PROTEIN 7"/>
    <property type="match status" value="1"/>
</dbReference>
<evidence type="ECO:0000313" key="8">
    <source>
        <dbReference type="Proteomes" id="UP000332933"/>
    </source>
</evidence>
<keyword evidence="3" id="KW-0472">Membrane</keyword>
<dbReference type="SMART" id="SM00236">
    <property type="entry name" value="fCBD"/>
    <property type="match status" value="4"/>
</dbReference>
<dbReference type="OrthoDB" id="406505at2759"/>
<dbReference type="EMBL" id="CAADRA010005149">
    <property type="protein sequence ID" value="VFT86003.1"/>
    <property type="molecule type" value="Genomic_DNA"/>
</dbReference>
<dbReference type="AlphaFoldDB" id="A0A485KME8"/>
<sequence length="701" mass="72848">MPSLLSPIRRLPLLMRIGIFVRGSAVAGAVALLACADDFSRGDVTAYSSDWRHGNCGFESLFGQTNSAAQTYFAALNDPDWDYKMNCGRCASVKCTSAECAASGRPITVMITDHCGECAKGALDLSDQAFLAVTGHTPSRYAIEWSFVDCPSTFVSGNIEYAVKDGSSPWWFAIQPRNFARGVAKVELLTHGAATWTTLIGPAVNHIDSFYFLTTSSSGLATGPIQIRVTSIAGDVVVDSFPSLPAGDTTLYGKNQFGATAPTTTTRLPSTTRPPSTSQPPLANPSTSPPRPATYGPPPPTTLSPPSSDITTRPPPTTAPPSPTNSLAQPWQQCGGVNYHGPTQCTDGYACQATSPSYSQCRPSVAAPTPGASLAQPWQQCGGTGYHGPTTCTAGYTCLATSASYSQCTPATTAPPPGTLVDPWQQCGGANYNGATQCTAGYTCQVESTTYSQCTPSSTGRIQPWQQCGGADYTGPTQCTAGYTCRAASPSYSQCAPTTATTTTAPSPSAVCDATKVAYELKQGTGGFAVQVYLMNAPAAWTVVVTATHVASIASSWNSVASWDQEHTITISPDPTHHLFAGPMHVGAVVNTNDVSGNVTTVLYQVAGGVACTVPGIRDVGGIGNVSYEATGSSKGSSGGGTSVGALVGIVLAFVALVAAVGMLWRVRRQAQVEKERRQSLMFGGFLTPIDFGLNTPVATL</sequence>
<reference evidence="7 8" key="1">
    <citation type="submission" date="2019-03" db="EMBL/GenBank/DDBJ databases">
        <authorList>
            <person name="Gaulin E."/>
            <person name="Dumas B."/>
        </authorList>
    </citation>
    <scope>NUCLEOTIDE SEQUENCE [LARGE SCALE GENOMIC DNA]</scope>
    <source>
        <strain evidence="7">CBS 568.67</strain>
    </source>
</reference>
<dbReference type="InterPro" id="IPR000254">
    <property type="entry name" value="CBD"/>
</dbReference>
<dbReference type="SUPFAM" id="SSF50685">
    <property type="entry name" value="Barwin-like endoglucanases"/>
    <property type="match status" value="1"/>
</dbReference>
<dbReference type="InterPro" id="IPR049818">
    <property type="entry name" value="Expansin_EXLX1-like"/>
</dbReference>
<keyword evidence="8" id="KW-1185">Reference proteome</keyword>
<evidence type="ECO:0000313" key="7">
    <source>
        <dbReference type="EMBL" id="VFT86003.1"/>
    </source>
</evidence>
<dbReference type="InterPro" id="IPR007112">
    <property type="entry name" value="Expansin/allergen_DPBB_dom"/>
</dbReference>
<dbReference type="PANTHER" id="PTHR31836">
    <property type="match status" value="1"/>
</dbReference>
<organism evidence="7 8">
    <name type="scientific">Aphanomyces stellatus</name>
    <dbReference type="NCBI Taxonomy" id="120398"/>
    <lineage>
        <taxon>Eukaryota</taxon>
        <taxon>Sar</taxon>
        <taxon>Stramenopiles</taxon>
        <taxon>Oomycota</taxon>
        <taxon>Saprolegniomycetes</taxon>
        <taxon>Saprolegniales</taxon>
        <taxon>Verrucalvaceae</taxon>
        <taxon>Aphanomyces</taxon>
    </lineage>
</organism>
<protein>
    <submittedName>
        <fullName evidence="7">Aste57867_9119 protein</fullName>
    </submittedName>
</protein>